<dbReference type="RefSeq" id="WP_155171167.1">
    <property type="nucleotide sequence ID" value="NZ_BAAAFL010000053.1"/>
</dbReference>
<dbReference type="InterPro" id="IPR007404">
    <property type="entry name" value="YdjM-like"/>
</dbReference>
<dbReference type="PANTHER" id="PTHR35531:SF1">
    <property type="entry name" value="INNER MEMBRANE PROTEIN YBCI-RELATED"/>
    <property type="match status" value="1"/>
</dbReference>
<dbReference type="GO" id="GO:0016787">
    <property type="term" value="F:hydrolase activity"/>
    <property type="evidence" value="ECO:0007669"/>
    <property type="project" value="UniProtKB-KW"/>
</dbReference>
<name>A0ABW9RLY6_9BACT</name>
<dbReference type="Pfam" id="PF04307">
    <property type="entry name" value="YdjM"/>
    <property type="match status" value="1"/>
</dbReference>
<sequence>MASAFGHALVAASMGTAYPSKFKNAKFFILGAACSILPDADVISFKFGIPYEAFWGHRGFTHSFVFALITGIVITALFYRRDLNWKKALAYVSYFFLCTASHSILDALTSGGLGVAFFSPFDNSRYFFPWRPIKVSPIGVANFFSEWGKKVLLSEAVWIGLPCIIFVLLTRIKLNAFNQPNH</sequence>
<dbReference type="Proteomes" id="UP000798808">
    <property type="component" value="Unassembled WGS sequence"/>
</dbReference>
<keyword evidence="2" id="KW-0378">Hydrolase</keyword>
<keyword evidence="3" id="KW-1185">Reference proteome</keyword>
<dbReference type="EMBL" id="SMLW01000487">
    <property type="protein sequence ID" value="MTI25132.1"/>
    <property type="molecule type" value="Genomic_DNA"/>
</dbReference>
<evidence type="ECO:0000256" key="1">
    <source>
        <dbReference type="SAM" id="Phobius"/>
    </source>
</evidence>
<evidence type="ECO:0000313" key="3">
    <source>
        <dbReference type="Proteomes" id="UP000798808"/>
    </source>
</evidence>
<protein>
    <submittedName>
        <fullName evidence="2">Metal-dependent hydrolase</fullName>
    </submittedName>
</protein>
<accession>A0ABW9RLY6</accession>
<keyword evidence="1" id="KW-0812">Transmembrane</keyword>
<feature type="transmembrane region" description="Helical" evidence="1">
    <location>
        <begin position="60"/>
        <end position="79"/>
    </location>
</feature>
<organism evidence="2 3">
    <name type="scientific">Fulvivirga kasyanovii</name>
    <dbReference type="NCBI Taxonomy" id="396812"/>
    <lineage>
        <taxon>Bacteria</taxon>
        <taxon>Pseudomonadati</taxon>
        <taxon>Bacteroidota</taxon>
        <taxon>Cytophagia</taxon>
        <taxon>Cytophagales</taxon>
        <taxon>Fulvivirgaceae</taxon>
        <taxon>Fulvivirga</taxon>
    </lineage>
</organism>
<keyword evidence="1" id="KW-1133">Transmembrane helix</keyword>
<gene>
    <name evidence="2" type="ORF">E1163_09285</name>
</gene>
<keyword evidence="1" id="KW-0472">Membrane</keyword>
<reference evidence="2 3" key="1">
    <citation type="submission" date="2019-02" db="EMBL/GenBank/DDBJ databases">
        <authorList>
            <person name="Goldberg S.R."/>
            <person name="Haltli B.A."/>
            <person name="Correa H."/>
            <person name="Russell K.G."/>
        </authorList>
    </citation>
    <scope>NUCLEOTIDE SEQUENCE [LARGE SCALE GENOMIC DNA]</scope>
    <source>
        <strain evidence="2 3">JCM 16186</strain>
    </source>
</reference>
<proteinExistence type="predicted"/>
<dbReference type="PANTHER" id="PTHR35531">
    <property type="entry name" value="INNER MEMBRANE PROTEIN YBCI-RELATED"/>
    <property type="match status" value="1"/>
</dbReference>
<evidence type="ECO:0000313" key="2">
    <source>
        <dbReference type="EMBL" id="MTI25132.1"/>
    </source>
</evidence>
<feature type="transmembrane region" description="Helical" evidence="1">
    <location>
        <begin position="151"/>
        <end position="169"/>
    </location>
</feature>
<comment type="caution">
    <text evidence="2">The sequence shown here is derived from an EMBL/GenBank/DDBJ whole genome shotgun (WGS) entry which is preliminary data.</text>
</comment>
<feature type="transmembrane region" description="Helical" evidence="1">
    <location>
        <begin position="91"/>
        <end position="118"/>
    </location>
</feature>